<evidence type="ECO:0000313" key="4">
    <source>
        <dbReference type="Proteomes" id="UP000016931"/>
    </source>
</evidence>
<feature type="compositionally biased region" description="Polar residues" evidence="1">
    <location>
        <begin position="80"/>
        <end position="89"/>
    </location>
</feature>
<accession>M3CWV1</accession>
<dbReference type="STRING" id="692275.M3CWV1"/>
<feature type="transmembrane region" description="Helical" evidence="2">
    <location>
        <begin position="381"/>
        <end position="402"/>
    </location>
</feature>
<dbReference type="PANTHER" id="PTHR37544">
    <property type="entry name" value="SPRAY-RELATED"/>
    <property type="match status" value="1"/>
</dbReference>
<dbReference type="eggNOG" id="ENOG502SKGN">
    <property type="taxonomic scope" value="Eukaryota"/>
</dbReference>
<feature type="compositionally biased region" description="Low complexity" evidence="1">
    <location>
        <begin position="42"/>
        <end position="65"/>
    </location>
</feature>
<dbReference type="PANTHER" id="PTHR37544:SF1">
    <property type="entry name" value="PHOSPHORIBOSYLAMINOIMIDAZOLE-SUCCINOCARBOXAMIDE SYNTHASE"/>
    <property type="match status" value="1"/>
</dbReference>
<feature type="transmembrane region" description="Helical" evidence="2">
    <location>
        <begin position="531"/>
        <end position="554"/>
    </location>
</feature>
<protein>
    <recommendedName>
        <fullName evidence="5">Phosphoribosylaminoimidazole-succinocarboxamide synthase</fullName>
    </recommendedName>
</protein>
<dbReference type="OMA" id="YLPWCLR"/>
<evidence type="ECO:0000256" key="2">
    <source>
        <dbReference type="SAM" id="Phobius"/>
    </source>
</evidence>
<dbReference type="EMBL" id="KB456272">
    <property type="protein sequence ID" value="EMF08156.1"/>
    <property type="molecule type" value="Genomic_DNA"/>
</dbReference>
<name>M3CWV1_SPHMS</name>
<feature type="transmembrane region" description="Helical" evidence="2">
    <location>
        <begin position="843"/>
        <end position="862"/>
    </location>
</feature>
<feature type="transmembrane region" description="Helical" evidence="2">
    <location>
        <begin position="809"/>
        <end position="831"/>
    </location>
</feature>
<keyword evidence="2" id="KW-0472">Membrane</keyword>
<sequence>MAGPLHASNQGVFALRQTNVSSPSVIHSRPSLNSVAASEDYYSLSNSGSSGRSIESAAQAQASQQTITRFGTPPSRYRTPAQSQTQLRLITQPPPPPPSSSQPHPYHATVEDDPDEPTRKTPLRGEGQRRLSAELASAAAAPTTTTITPIPAGTCGVHAGSTTVPTPSQGQLRNGGIRRKPVPSVVMEDPDQAKRLTSRISPTMAQSSVAKDISRERDAPTPGVDDTPYIHFALDQLTRDEEVRGSRRYPGDGGRYSYDALNTGDVAAAEGRSGNWPIPAHIQQRHRYEEVLQEEQHEPERDIAVVPPARTSDRFSSQAQPLISQPQEQIKYATQAGPHQAAHPYGRVDQPQEPNVFIPVTQAESRQPPLNFVPGILRTPLLGLFILALLAYLVALIIAAAWSRSNRGLGLTRYDGFADGKYFVFRYLPTLLGMVILAWLFQIVAAVYRIAPFIAMTSAASPPSRLAGAKLPLQPRSWLRPYFGHFGARMPVVGTFLLLAWLQIFTIPLLASSFNVHQDSTGTWHWIAVQGAIWVVVGLYTLLLIASIVLLFAIGRTTTGLKWDPRSLADVIVLLERSNALDGDSETVPQLGYFRTANRPTDVFHAYGIADKPARSYEVHEGRIQEKRYSDPDMDVEAGQRYSKESMIHLRHNGQDRQSASSPLPWFLKPFFALLWPIVAIVLVLAFLIVSYLPSTRVSDGFDPMVEAAVDTFGFSGTNFLYSFLPALLATIALLGWYDIDLAYRRLTPFESLTSINHSESAKSNWTDDLTGDIAERTLLPSYTADFPILISLSAAVTGHYRMAFISTITLLSTAIPILAGGVFWAQFYIVPQRVLISADMPAYITLSVFVTIYALAYLAIWPSSALRGSGLPENIDTFAGIRDCLSQSRLLDDFTFRNPSSRTDLVTRLLSYSTPERSNKLEQQQQTMYSSRAGAEASRVSLADSIRGFGRARAQAAALPVPDRADDAMGPARYAFSRILGRDGREYMGIDRIRRR</sequence>
<feature type="transmembrane region" description="Helical" evidence="2">
    <location>
        <begin position="423"/>
        <end position="444"/>
    </location>
</feature>
<gene>
    <name evidence="3" type="ORF">SEPMUDRAFT_152427</name>
</gene>
<dbReference type="GeneID" id="27904577"/>
<feature type="region of interest" description="Disordered" evidence="1">
    <location>
        <begin position="201"/>
        <end position="228"/>
    </location>
</feature>
<dbReference type="Proteomes" id="UP000016931">
    <property type="component" value="Unassembled WGS sequence"/>
</dbReference>
<organism evidence="3 4">
    <name type="scientific">Sphaerulina musiva (strain SO2202)</name>
    <name type="common">Poplar stem canker fungus</name>
    <name type="synonym">Septoria musiva</name>
    <dbReference type="NCBI Taxonomy" id="692275"/>
    <lineage>
        <taxon>Eukaryota</taxon>
        <taxon>Fungi</taxon>
        <taxon>Dikarya</taxon>
        <taxon>Ascomycota</taxon>
        <taxon>Pezizomycotina</taxon>
        <taxon>Dothideomycetes</taxon>
        <taxon>Dothideomycetidae</taxon>
        <taxon>Mycosphaerellales</taxon>
        <taxon>Mycosphaerellaceae</taxon>
        <taxon>Sphaerulina</taxon>
    </lineage>
</organism>
<feature type="transmembrane region" description="Helical" evidence="2">
    <location>
        <begin position="490"/>
        <end position="511"/>
    </location>
</feature>
<keyword evidence="2" id="KW-0812">Transmembrane</keyword>
<dbReference type="AlphaFoldDB" id="M3CWV1"/>
<reference evidence="3 4" key="1">
    <citation type="journal article" date="2012" name="PLoS Pathog.">
        <title>Diverse lifestyles and strategies of plant pathogenesis encoded in the genomes of eighteen Dothideomycetes fungi.</title>
        <authorList>
            <person name="Ohm R.A."/>
            <person name="Feau N."/>
            <person name="Henrissat B."/>
            <person name="Schoch C.L."/>
            <person name="Horwitz B.A."/>
            <person name="Barry K.W."/>
            <person name="Condon B.J."/>
            <person name="Copeland A.C."/>
            <person name="Dhillon B."/>
            <person name="Glaser F."/>
            <person name="Hesse C.N."/>
            <person name="Kosti I."/>
            <person name="LaButti K."/>
            <person name="Lindquist E.A."/>
            <person name="Lucas S."/>
            <person name="Salamov A.A."/>
            <person name="Bradshaw R.E."/>
            <person name="Ciuffetti L."/>
            <person name="Hamelin R.C."/>
            <person name="Kema G.H.J."/>
            <person name="Lawrence C."/>
            <person name="Scott J.A."/>
            <person name="Spatafora J.W."/>
            <person name="Turgeon B.G."/>
            <person name="de Wit P.J.G.M."/>
            <person name="Zhong S."/>
            <person name="Goodwin S.B."/>
            <person name="Grigoriev I.V."/>
        </authorList>
    </citation>
    <scope>NUCLEOTIDE SEQUENCE [LARGE SCALE GENOMIC DNA]</scope>
    <source>
        <strain evidence="3 4">SO2202</strain>
    </source>
</reference>
<evidence type="ECO:0000313" key="3">
    <source>
        <dbReference type="EMBL" id="EMF08156.1"/>
    </source>
</evidence>
<feature type="compositionally biased region" description="Low complexity" evidence="1">
    <location>
        <begin position="138"/>
        <end position="152"/>
    </location>
</feature>
<dbReference type="HOGENOM" id="CLU_011750_1_0_1"/>
<dbReference type="RefSeq" id="XP_016756277.1">
    <property type="nucleotide sequence ID" value="XM_016907440.1"/>
</dbReference>
<feature type="transmembrane region" description="Helical" evidence="2">
    <location>
        <begin position="720"/>
        <end position="738"/>
    </location>
</feature>
<dbReference type="Pfam" id="PF11915">
    <property type="entry name" value="DUF3433"/>
    <property type="match status" value="2"/>
</dbReference>
<dbReference type="InterPro" id="IPR021840">
    <property type="entry name" value="DUF3433"/>
</dbReference>
<feature type="transmembrane region" description="Helical" evidence="2">
    <location>
        <begin position="450"/>
        <end position="469"/>
    </location>
</feature>
<proteinExistence type="predicted"/>
<evidence type="ECO:0000256" key="1">
    <source>
        <dbReference type="SAM" id="MobiDB-lite"/>
    </source>
</evidence>
<evidence type="ECO:0008006" key="5">
    <source>
        <dbReference type="Google" id="ProtNLM"/>
    </source>
</evidence>
<dbReference type="OrthoDB" id="3057599at2759"/>
<feature type="region of interest" description="Disordered" evidence="1">
    <location>
        <begin position="42"/>
        <end position="183"/>
    </location>
</feature>
<feature type="compositionally biased region" description="Polar residues" evidence="1">
    <location>
        <begin position="160"/>
        <end position="172"/>
    </location>
</feature>
<keyword evidence="4" id="KW-1185">Reference proteome</keyword>
<keyword evidence="2" id="KW-1133">Transmembrane helix</keyword>
<feature type="transmembrane region" description="Helical" evidence="2">
    <location>
        <begin position="671"/>
        <end position="693"/>
    </location>
</feature>